<dbReference type="PANTHER" id="PTHR22836">
    <property type="entry name" value="WD40 REPEAT PROTEIN"/>
    <property type="match status" value="1"/>
</dbReference>
<dbReference type="PROSITE" id="PS50082">
    <property type="entry name" value="WD_REPEATS_2"/>
    <property type="match status" value="4"/>
</dbReference>
<dbReference type="Gene3D" id="2.130.10.10">
    <property type="entry name" value="YVTN repeat-like/Quinoprotein amine dehydrogenase"/>
    <property type="match status" value="2"/>
</dbReference>
<dbReference type="InterPro" id="IPR036322">
    <property type="entry name" value="WD40_repeat_dom_sf"/>
</dbReference>
<dbReference type="EnsemblMetazoa" id="PPAI005920-RA">
    <property type="protein sequence ID" value="PPAI005920-PA"/>
    <property type="gene ID" value="PPAI005920"/>
</dbReference>
<reference evidence="2" key="1">
    <citation type="submission" date="2022-08" db="UniProtKB">
        <authorList>
            <consortium name="EnsemblMetazoa"/>
        </authorList>
    </citation>
    <scope>IDENTIFICATION</scope>
    <source>
        <strain evidence="2">Israel</strain>
    </source>
</reference>
<dbReference type="VEuPathDB" id="VectorBase:PPAPM1_004154"/>
<dbReference type="CDD" id="cd00200">
    <property type="entry name" value="WD40"/>
    <property type="match status" value="1"/>
</dbReference>
<dbReference type="PROSITE" id="PS50294">
    <property type="entry name" value="WD_REPEATS_REGION"/>
    <property type="match status" value="3"/>
</dbReference>
<protein>
    <submittedName>
        <fullName evidence="2">Uncharacterized protein</fullName>
    </submittedName>
</protein>
<dbReference type="FunFam" id="2.130.10.10:FF:000990">
    <property type="entry name" value="GG12984"/>
    <property type="match status" value="1"/>
</dbReference>
<dbReference type="SUPFAM" id="SSF50978">
    <property type="entry name" value="WD40 repeat-like"/>
    <property type="match status" value="1"/>
</dbReference>
<sequence length="563" mass="62732">MFHFVQFSFLSIHSFSPSDNKFATCSDDGTLRVFDFYRCVEERILRGHGADVKCVHWHPQKALIVSGSKDNQQPIKLWDPKSGQALATLHAHKSTVMDLKWNDNGNWLVTASRDHLLKLFDLRNLSEEVQIFRGHKKEASAVSWHPIHEGLFSSGGSDGSVLFWNVGTDKEVGAIDTAHDSIVWTLAWHPLGHILCSGSNDHTIKFWTRNRPGDQMRDRYNLNTLPASLQGYDDCEIDDHVVIPGMGLDDKVDFTESLTAERDYIPGLDLESDYDRHREKRPYSKPIPRKFQAQWNDMGKVDEEAASQEIKEVITQIVENTPGAMSQKVAPSSIIVYGKLIHVKPGTPLEAAILEGSIALNQYISSGAIEELKDVLPQIEEKLKEKEKEKETEKEKEDKTEEESEEKDGEDAPAPKRALIDHNVQYIYDKPNPAIPSLLDLKLDTVNLPASTVPPTYERERLRNGTGEPVAALTSPWQQSSTGPAQTQPLGPLLGAAVSGRMAVQPGREIISGMDVAEMVMGLMGPAVVGRDLLLRQEIAPAEQGADGKTKMTYLKDSEVNNF</sequence>
<feature type="compositionally biased region" description="Basic and acidic residues" evidence="1">
    <location>
        <begin position="384"/>
        <end position="399"/>
    </location>
</feature>
<evidence type="ECO:0000256" key="1">
    <source>
        <dbReference type="SAM" id="MobiDB-lite"/>
    </source>
</evidence>
<feature type="region of interest" description="Disordered" evidence="1">
    <location>
        <begin position="384"/>
        <end position="416"/>
    </location>
</feature>
<dbReference type="FunFam" id="2.130.10.10:FF:000085">
    <property type="entry name" value="WD repeat domain 33"/>
    <property type="match status" value="1"/>
</dbReference>
<keyword evidence="3" id="KW-1185">Reference proteome</keyword>
<evidence type="ECO:0000313" key="3">
    <source>
        <dbReference type="Proteomes" id="UP000092462"/>
    </source>
</evidence>
<dbReference type="GO" id="GO:0031124">
    <property type="term" value="P:mRNA 3'-end processing"/>
    <property type="evidence" value="ECO:0007669"/>
    <property type="project" value="InterPro"/>
</dbReference>
<feature type="compositionally biased region" description="Acidic residues" evidence="1">
    <location>
        <begin position="400"/>
        <end position="411"/>
    </location>
</feature>
<dbReference type="GO" id="GO:0005847">
    <property type="term" value="C:mRNA cleavage and polyadenylation specificity factor complex"/>
    <property type="evidence" value="ECO:0007669"/>
    <property type="project" value="TreeGrafter"/>
</dbReference>
<evidence type="ECO:0000313" key="2">
    <source>
        <dbReference type="EnsemblMetazoa" id="PPAI005920-PA"/>
    </source>
</evidence>
<dbReference type="Proteomes" id="UP000092462">
    <property type="component" value="Unassembled WGS sequence"/>
</dbReference>
<dbReference type="InterPro" id="IPR015943">
    <property type="entry name" value="WD40/YVTN_repeat-like_dom_sf"/>
</dbReference>
<organism evidence="2 3">
    <name type="scientific">Phlebotomus papatasi</name>
    <name type="common">Sandfly</name>
    <dbReference type="NCBI Taxonomy" id="29031"/>
    <lineage>
        <taxon>Eukaryota</taxon>
        <taxon>Metazoa</taxon>
        <taxon>Ecdysozoa</taxon>
        <taxon>Arthropoda</taxon>
        <taxon>Hexapoda</taxon>
        <taxon>Insecta</taxon>
        <taxon>Pterygota</taxon>
        <taxon>Neoptera</taxon>
        <taxon>Endopterygota</taxon>
        <taxon>Diptera</taxon>
        <taxon>Nematocera</taxon>
        <taxon>Psychodoidea</taxon>
        <taxon>Psychodidae</taxon>
        <taxon>Phlebotomus</taxon>
        <taxon>Phlebotomus</taxon>
    </lineage>
</organism>
<dbReference type="AlphaFoldDB" id="A0A1B0DDE9"/>
<dbReference type="InterPro" id="IPR001680">
    <property type="entry name" value="WD40_rpt"/>
</dbReference>
<dbReference type="SMART" id="SM00320">
    <property type="entry name" value="WD40"/>
    <property type="match status" value="5"/>
</dbReference>
<dbReference type="EMBL" id="AJVK01031900">
    <property type="status" value="NOT_ANNOTATED_CDS"/>
    <property type="molecule type" value="Genomic_DNA"/>
</dbReference>
<dbReference type="VEuPathDB" id="VectorBase:PPAI005920"/>
<name>A0A1B0DDE9_PHLPP</name>
<accession>A0A1B0DDE9</accession>
<dbReference type="InterPro" id="IPR045245">
    <property type="entry name" value="Pfs2-like"/>
</dbReference>
<dbReference type="Pfam" id="PF00400">
    <property type="entry name" value="WD40"/>
    <property type="match status" value="5"/>
</dbReference>
<dbReference type="EMBL" id="AJVK01031901">
    <property type="status" value="NOT_ANNOTATED_CDS"/>
    <property type="molecule type" value="Genomic_DNA"/>
</dbReference>
<proteinExistence type="predicted"/>
<dbReference type="PANTHER" id="PTHR22836:SF0">
    <property type="entry name" value="PRE-MRNA 3' END PROCESSING PROTEIN WDR33"/>
    <property type="match status" value="1"/>
</dbReference>